<evidence type="ECO:0000313" key="1">
    <source>
        <dbReference type="EMBL" id="AKQ68689.1"/>
    </source>
</evidence>
<dbReference type="NCBIfam" id="NF038153">
    <property type="entry name" value="lant_leader_L1a"/>
    <property type="match status" value="1"/>
</dbReference>
<keyword evidence="2" id="KW-1185">Reference proteome</keyword>
<dbReference type="STRING" id="1297742.A176_005601"/>
<sequence length="55" mass="5883">MNVQPPKKLSLKKETLRQIDAAQLDGAVGGTTPFTIIPVTIGYTIGRTLIDASDK</sequence>
<dbReference type="PATRIC" id="fig|1297742.4.peg.5697"/>
<organism evidence="1 2">
    <name type="scientific">Pseudomyxococcus hansupus</name>
    <dbReference type="NCBI Taxonomy" id="1297742"/>
    <lineage>
        <taxon>Bacteria</taxon>
        <taxon>Pseudomonadati</taxon>
        <taxon>Myxococcota</taxon>
        <taxon>Myxococcia</taxon>
        <taxon>Myxococcales</taxon>
        <taxon>Cystobacterineae</taxon>
        <taxon>Myxococcaceae</taxon>
        <taxon>Pseudomyxococcus</taxon>
    </lineage>
</organism>
<evidence type="ECO:0000313" key="2">
    <source>
        <dbReference type="Proteomes" id="UP000009026"/>
    </source>
</evidence>
<dbReference type="RefSeq" id="WP_002635449.1">
    <property type="nucleotide sequence ID" value="NZ_CP012109.1"/>
</dbReference>
<reference evidence="1 2" key="1">
    <citation type="journal article" date="2016" name="PLoS ONE">
        <title>Complete Genome Sequence and Comparative Genomics of a Novel Myxobacterium Myxococcus hansupus.</title>
        <authorList>
            <person name="Sharma G."/>
            <person name="Narwani T."/>
            <person name="Subramanian S."/>
        </authorList>
    </citation>
    <scope>NUCLEOTIDE SEQUENCE [LARGE SCALE GENOMIC DNA]</scope>
    <source>
        <strain evidence="2">mixupus</strain>
    </source>
</reference>
<accession>A0A0H4X0R0</accession>
<gene>
    <name evidence="1" type="ORF">A176_005601</name>
</gene>
<dbReference type="Proteomes" id="UP000009026">
    <property type="component" value="Chromosome"/>
</dbReference>
<proteinExistence type="predicted"/>
<dbReference type="KEGG" id="mym:A176_005601"/>
<dbReference type="InterPro" id="IPR058238">
    <property type="entry name" value="Lant_leader_dom"/>
</dbReference>
<name>A0A0H4X0R0_9BACT</name>
<dbReference type="EMBL" id="CP012109">
    <property type="protein sequence ID" value="AKQ68689.1"/>
    <property type="molecule type" value="Genomic_DNA"/>
</dbReference>
<protein>
    <submittedName>
        <fullName evidence="1">Uncharacterized protein</fullName>
    </submittedName>
</protein>
<dbReference type="AlphaFoldDB" id="A0A0H4X0R0"/>